<dbReference type="STRING" id="429701.A0A2G9GYP1"/>
<dbReference type="PANTHER" id="PTHR48048:SF70">
    <property type="entry name" value="ISOFLAVONE 7-O-GLUCOSYLTRANSFERASE"/>
    <property type="match status" value="1"/>
</dbReference>
<dbReference type="SUPFAM" id="SSF53756">
    <property type="entry name" value="UDP-Glycosyltransferase/glycogen phosphorylase"/>
    <property type="match status" value="1"/>
</dbReference>
<dbReference type="AlphaFoldDB" id="A0A2G9GYP1"/>
<proteinExistence type="predicted"/>
<reference evidence="2" key="1">
    <citation type="journal article" date="2018" name="Gigascience">
        <title>Genome assembly of the Pink Ipe (Handroanthus impetiginosus, Bignoniaceae), a highly valued, ecologically keystone Neotropical timber forest tree.</title>
        <authorList>
            <person name="Silva-Junior O.B."/>
            <person name="Grattapaglia D."/>
            <person name="Novaes E."/>
            <person name="Collevatti R.G."/>
        </authorList>
    </citation>
    <scope>NUCLEOTIDE SEQUENCE [LARGE SCALE GENOMIC DNA]</scope>
    <source>
        <strain evidence="2">cv. UFG-1</strain>
    </source>
</reference>
<keyword evidence="2" id="KW-1185">Reference proteome</keyword>
<dbReference type="InterPro" id="IPR050481">
    <property type="entry name" value="UDP-glycosyltransf_plant"/>
</dbReference>
<dbReference type="Proteomes" id="UP000231279">
    <property type="component" value="Unassembled WGS sequence"/>
</dbReference>
<evidence type="ECO:0000313" key="1">
    <source>
        <dbReference type="EMBL" id="PIN10384.1"/>
    </source>
</evidence>
<protein>
    <submittedName>
        <fullName evidence="1">Chalcone 4'-O-glucosyltransferase</fullName>
        <ecNumber evidence="1">2.4.1.286</ecNumber>
    </submittedName>
</protein>
<dbReference type="EC" id="2.4.1.286" evidence="1"/>
<comment type="caution">
    <text evidence="1">The sequence shown here is derived from an EMBL/GenBank/DDBJ whole genome shotgun (WGS) entry which is preliminary data.</text>
</comment>
<name>A0A2G9GYP1_9LAMI</name>
<gene>
    <name evidence="1" type="ORF">CDL12_17023</name>
</gene>
<organism evidence="1 2">
    <name type="scientific">Handroanthus impetiginosus</name>
    <dbReference type="NCBI Taxonomy" id="429701"/>
    <lineage>
        <taxon>Eukaryota</taxon>
        <taxon>Viridiplantae</taxon>
        <taxon>Streptophyta</taxon>
        <taxon>Embryophyta</taxon>
        <taxon>Tracheophyta</taxon>
        <taxon>Spermatophyta</taxon>
        <taxon>Magnoliopsida</taxon>
        <taxon>eudicotyledons</taxon>
        <taxon>Gunneridae</taxon>
        <taxon>Pentapetalae</taxon>
        <taxon>asterids</taxon>
        <taxon>lamiids</taxon>
        <taxon>Lamiales</taxon>
        <taxon>Bignoniaceae</taxon>
        <taxon>Crescentiina</taxon>
        <taxon>Tabebuia alliance</taxon>
        <taxon>Handroanthus</taxon>
    </lineage>
</organism>
<dbReference type="GO" id="GO:0102890">
    <property type="term" value="F:chalcone 4'-O-glucosyltransferase activity"/>
    <property type="evidence" value="ECO:0007669"/>
    <property type="project" value="UniProtKB-EC"/>
</dbReference>
<dbReference type="EMBL" id="NKXS01003237">
    <property type="protein sequence ID" value="PIN10384.1"/>
    <property type="molecule type" value="Genomic_DNA"/>
</dbReference>
<dbReference type="GO" id="GO:0035251">
    <property type="term" value="F:UDP-glucosyltransferase activity"/>
    <property type="evidence" value="ECO:0007669"/>
    <property type="project" value="InterPro"/>
</dbReference>
<keyword evidence="1" id="KW-0808">Transferase</keyword>
<accession>A0A2G9GYP1</accession>
<dbReference type="Gene3D" id="3.40.50.2000">
    <property type="entry name" value="Glycogen Phosphorylase B"/>
    <property type="match status" value="1"/>
</dbReference>
<evidence type="ECO:0000313" key="2">
    <source>
        <dbReference type="Proteomes" id="UP000231279"/>
    </source>
</evidence>
<keyword evidence="1" id="KW-0328">Glycosyltransferase</keyword>
<dbReference type="OrthoDB" id="5835829at2759"/>
<sequence>MADAIVLYSVPEHLNSLLILAKFISKHYPSTSVILLSTAAVSPPASVTYLRLPIPTLPQNFTSHYSEILFEIPRLNNPNLLQALQEISQKSKIKAFIIDFFCNSSFEVSSSLNIPTFFCVTTGAIGACSFLYWPTIHETISGNIGELNDYIEIPGCPPIFSLDLPSGLFLRESNIYKHFLDTSINMRKSAGIIVNTIYALEVRAMEALANGLCVPDAPNPPFYSLGPLISHDSGSAAGEHECLRWLDLQPS</sequence>
<dbReference type="PANTHER" id="PTHR48048">
    <property type="entry name" value="GLYCOSYLTRANSFERASE"/>
    <property type="match status" value="1"/>
</dbReference>